<reference evidence="6" key="2">
    <citation type="submission" date="2023-02" db="EMBL/GenBank/DDBJ databases">
        <authorList>
            <person name="Swenson N.G."/>
            <person name="Wegrzyn J.L."/>
            <person name="Mcevoy S.L."/>
        </authorList>
    </citation>
    <scope>NUCLEOTIDE SEQUENCE</scope>
    <source>
        <strain evidence="6">91603</strain>
        <tissue evidence="6">Leaf</tissue>
    </source>
</reference>
<evidence type="ECO:0000313" key="6">
    <source>
        <dbReference type="EMBL" id="KAI9185116.1"/>
    </source>
</evidence>
<dbReference type="PANTHER" id="PTHR31541:SF25">
    <property type="entry name" value="GAMMA-GLIADIN B"/>
    <property type="match status" value="1"/>
</dbReference>
<dbReference type="InterPro" id="IPR005508">
    <property type="entry name" value="At2g31720-like"/>
</dbReference>
<evidence type="ECO:0000313" key="7">
    <source>
        <dbReference type="Proteomes" id="UP001064489"/>
    </source>
</evidence>
<reference evidence="6" key="1">
    <citation type="journal article" date="2022" name="Plant J.">
        <title>Strategies of tolerance reflected in two North American maple genomes.</title>
        <authorList>
            <person name="McEvoy S.L."/>
            <person name="Sezen U.U."/>
            <person name="Trouern-Trend A."/>
            <person name="McMahon S.M."/>
            <person name="Schaberg P.G."/>
            <person name="Yang J."/>
            <person name="Wegrzyn J.L."/>
            <person name="Swenson N.G."/>
        </authorList>
    </citation>
    <scope>NUCLEOTIDE SEQUENCE</scope>
    <source>
        <strain evidence="6">91603</strain>
    </source>
</reference>
<dbReference type="InterPro" id="IPR015300">
    <property type="entry name" value="DNA-bd_pseudobarrel_sf"/>
</dbReference>
<comment type="subcellular location">
    <subcellularLocation>
        <location evidence="1">Nucleus</location>
    </subcellularLocation>
</comment>
<comment type="caution">
    <text evidence="6">The sequence shown here is derived from an EMBL/GenBank/DDBJ whole genome shotgun (WGS) entry which is preliminary data.</text>
</comment>
<name>A0AAD5NUS4_ACENE</name>
<dbReference type="GO" id="GO:0003677">
    <property type="term" value="F:DNA binding"/>
    <property type="evidence" value="ECO:0007669"/>
    <property type="project" value="UniProtKB-KW"/>
</dbReference>
<evidence type="ECO:0000256" key="2">
    <source>
        <dbReference type="ARBA" id="ARBA00023015"/>
    </source>
</evidence>
<dbReference type="Gene3D" id="2.40.330.10">
    <property type="entry name" value="DNA-binding pseudobarrel domain"/>
    <property type="match status" value="1"/>
</dbReference>
<keyword evidence="3" id="KW-0238">DNA-binding</keyword>
<evidence type="ECO:0000256" key="5">
    <source>
        <dbReference type="ARBA" id="ARBA00023242"/>
    </source>
</evidence>
<dbReference type="Proteomes" id="UP001064489">
    <property type="component" value="Chromosome 3"/>
</dbReference>
<evidence type="ECO:0000256" key="3">
    <source>
        <dbReference type="ARBA" id="ARBA00023125"/>
    </source>
</evidence>
<keyword evidence="4" id="KW-0804">Transcription</keyword>
<proteinExistence type="predicted"/>
<dbReference type="AlphaFoldDB" id="A0AAD5NUS4"/>
<organism evidence="6 7">
    <name type="scientific">Acer negundo</name>
    <name type="common">Box elder</name>
    <dbReference type="NCBI Taxonomy" id="4023"/>
    <lineage>
        <taxon>Eukaryota</taxon>
        <taxon>Viridiplantae</taxon>
        <taxon>Streptophyta</taxon>
        <taxon>Embryophyta</taxon>
        <taxon>Tracheophyta</taxon>
        <taxon>Spermatophyta</taxon>
        <taxon>Magnoliopsida</taxon>
        <taxon>eudicotyledons</taxon>
        <taxon>Gunneridae</taxon>
        <taxon>Pentapetalae</taxon>
        <taxon>rosids</taxon>
        <taxon>malvids</taxon>
        <taxon>Sapindales</taxon>
        <taxon>Sapindaceae</taxon>
        <taxon>Hippocastanoideae</taxon>
        <taxon>Acereae</taxon>
        <taxon>Acer</taxon>
    </lineage>
</organism>
<dbReference type="GO" id="GO:0005634">
    <property type="term" value="C:nucleus"/>
    <property type="evidence" value="ECO:0007669"/>
    <property type="project" value="UniProtKB-SubCell"/>
</dbReference>
<sequence>MITIEELKRRDDKLFEKVEKEADAEAEEEANGDKKLECIKGVVNKLSSDACDKLRLLDIPRKRKEIKKPKKIGSKKEKHVDTVLPEEFRRCIKELKSNGILFVIKKELTKTELNKDNNCLSIPKNQIISELLNAEEYAMVKYGFEVLLIQPSLKQSRLQLKKWDMSHGVNFCYNLINGWYRKLVKNLENEFCIGSR</sequence>
<gene>
    <name evidence="6" type="ORF">LWI28_004287</name>
</gene>
<protein>
    <submittedName>
        <fullName evidence="6">Uncharacterized protein</fullName>
    </submittedName>
</protein>
<dbReference type="EMBL" id="JAJSOW010000100">
    <property type="protein sequence ID" value="KAI9185116.1"/>
    <property type="molecule type" value="Genomic_DNA"/>
</dbReference>
<evidence type="ECO:0000256" key="4">
    <source>
        <dbReference type="ARBA" id="ARBA00023163"/>
    </source>
</evidence>
<dbReference type="PANTHER" id="PTHR31541">
    <property type="entry name" value="B3 DOMAIN PLANT PROTEIN-RELATED"/>
    <property type="match status" value="1"/>
</dbReference>
<evidence type="ECO:0000256" key="1">
    <source>
        <dbReference type="ARBA" id="ARBA00004123"/>
    </source>
</evidence>
<dbReference type="Pfam" id="PF03754">
    <property type="entry name" value="At2g31720-like"/>
    <property type="match status" value="1"/>
</dbReference>
<keyword evidence="5" id="KW-0539">Nucleus</keyword>
<accession>A0AAD5NUS4</accession>
<keyword evidence="2" id="KW-0805">Transcription regulation</keyword>
<keyword evidence="7" id="KW-1185">Reference proteome</keyword>